<evidence type="ECO:0000313" key="4">
    <source>
        <dbReference type="Proteomes" id="UP000695022"/>
    </source>
</evidence>
<organism evidence="4 5">
    <name type="scientific">Priapulus caudatus</name>
    <name type="common">Priapulid worm</name>
    <dbReference type="NCBI Taxonomy" id="37621"/>
    <lineage>
        <taxon>Eukaryota</taxon>
        <taxon>Metazoa</taxon>
        <taxon>Ecdysozoa</taxon>
        <taxon>Scalidophora</taxon>
        <taxon>Priapulida</taxon>
        <taxon>Priapulimorpha</taxon>
        <taxon>Priapulimorphida</taxon>
        <taxon>Priapulidae</taxon>
        <taxon>Priapulus</taxon>
    </lineage>
</organism>
<dbReference type="PANTHER" id="PTHR45632:SF13">
    <property type="entry name" value="KELCH-LIKE PROTEIN 26"/>
    <property type="match status" value="1"/>
</dbReference>
<dbReference type="Pfam" id="PF07707">
    <property type="entry name" value="BACK"/>
    <property type="match status" value="1"/>
</dbReference>
<dbReference type="SMART" id="SM00225">
    <property type="entry name" value="BTB"/>
    <property type="match status" value="1"/>
</dbReference>
<dbReference type="InterPro" id="IPR017096">
    <property type="entry name" value="BTB-kelch_protein"/>
</dbReference>
<keyword evidence="4" id="KW-1185">Reference proteome</keyword>
<evidence type="ECO:0000256" key="2">
    <source>
        <dbReference type="ARBA" id="ARBA00022737"/>
    </source>
</evidence>
<name>A0ABM1EDU9_PRICU</name>
<dbReference type="Pfam" id="PF00651">
    <property type="entry name" value="BTB"/>
    <property type="match status" value="1"/>
</dbReference>
<protein>
    <submittedName>
        <fullName evidence="5">Kelch-like ECH-associated protein 1</fullName>
    </submittedName>
</protein>
<dbReference type="Gene3D" id="2.120.10.80">
    <property type="entry name" value="Kelch-type beta propeller"/>
    <property type="match status" value="1"/>
</dbReference>
<dbReference type="SMART" id="SM00875">
    <property type="entry name" value="BACK"/>
    <property type="match status" value="1"/>
</dbReference>
<keyword evidence="2" id="KW-0677">Repeat</keyword>
<dbReference type="GeneID" id="106811309"/>
<dbReference type="PANTHER" id="PTHR45632">
    <property type="entry name" value="LD33804P"/>
    <property type="match status" value="1"/>
</dbReference>
<proteinExistence type="predicted"/>
<dbReference type="InterPro" id="IPR011705">
    <property type="entry name" value="BACK"/>
</dbReference>
<dbReference type="Gene3D" id="3.30.710.10">
    <property type="entry name" value="Potassium Channel Kv1.1, Chain A"/>
    <property type="match status" value="1"/>
</dbReference>
<dbReference type="PROSITE" id="PS50097">
    <property type="entry name" value="BTB"/>
    <property type="match status" value="1"/>
</dbReference>
<reference evidence="5" key="1">
    <citation type="submission" date="2025-08" db="UniProtKB">
        <authorList>
            <consortium name="RefSeq"/>
        </authorList>
    </citation>
    <scope>IDENTIFICATION</scope>
</reference>
<dbReference type="InterPro" id="IPR000210">
    <property type="entry name" value="BTB/POZ_dom"/>
</dbReference>
<dbReference type="InterPro" id="IPR006652">
    <property type="entry name" value="Kelch_1"/>
</dbReference>
<dbReference type="PIRSF" id="PIRSF037037">
    <property type="entry name" value="Kelch-like_protein_gigaxonin"/>
    <property type="match status" value="1"/>
</dbReference>
<dbReference type="SUPFAM" id="SSF50965">
    <property type="entry name" value="Galactose oxidase, central domain"/>
    <property type="match status" value="2"/>
</dbReference>
<dbReference type="InterPro" id="IPR015915">
    <property type="entry name" value="Kelch-typ_b-propeller"/>
</dbReference>
<keyword evidence="1" id="KW-0880">Kelch repeat</keyword>
<dbReference type="Gene3D" id="1.25.40.420">
    <property type="match status" value="1"/>
</dbReference>
<dbReference type="InterPro" id="IPR011043">
    <property type="entry name" value="Gal_Oxase/kelch_b-propeller"/>
</dbReference>
<feature type="domain" description="BTB" evidence="3">
    <location>
        <begin position="59"/>
        <end position="126"/>
    </location>
</feature>
<dbReference type="Pfam" id="PF01344">
    <property type="entry name" value="Kelch_1"/>
    <property type="match status" value="6"/>
</dbReference>
<dbReference type="RefSeq" id="XP_014670370.1">
    <property type="nucleotide sequence ID" value="XM_014814884.1"/>
</dbReference>
<dbReference type="InterPro" id="IPR011333">
    <property type="entry name" value="SKP1/BTB/POZ_sf"/>
</dbReference>
<accession>A0ABM1EDU9</accession>
<evidence type="ECO:0000259" key="3">
    <source>
        <dbReference type="PROSITE" id="PS50097"/>
    </source>
</evidence>
<evidence type="ECO:0000313" key="5">
    <source>
        <dbReference type="RefSeq" id="XP_014670370.1"/>
    </source>
</evidence>
<dbReference type="Proteomes" id="UP000695022">
    <property type="component" value="Unplaced"/>
</dbReference>
<sequence>MASSELTANGLSSAAKTRCGACPLSAARPPEGAMHFSITEYPKEALGQMNALRGSGKFCDVVVRTGEASFACHRVVLASCSPYFRAMFCGNLKEADMGEVVLHGVHADVMATLVDFAYTAELSVSEANVCRLLPTSCMFQITHAVDACCTFLEQQLDPSNAIGISDFAQQHGCSQLHRKAKEYIDLNFTEVAKQEEFMHLGPCELMALIKRDELNVKCESQVYTAVRTWVHFDEKVRLHRLEHLLCAVRCHFLTPKFIRDQIDYCRFLRINPQCKDYLCRILSDLEQHKPCPDQKRYPQGAMVIYTTGGYLRQSLSNMECYHPQFNQWFQLADLPLPRSGLGMAIAEGLIFAVGGRNNSPDGNTDSPRVDCFDWLNNVWRECPPMSVARNRVGVGVLDNLLYVVGGSHGSSHHSSVERYNPIEETWTMVAPMAIKRIGVGVTVVNRLLYAVGGYDGKDRLRSTECYNPDKDEWRFVAPMNTMRSGCGVVAMDDYIYAVGGYDGAQQLSSVECYDTLKDRWKLVAPMNCPRSALSVAVTDNKLYAMGGYDGQNFLSSIEVYNPELDTWKDVTNMSCGRSGHASAVYLGVIFRT</sequence>
<dbReference type="SMART" id="SM00612">
    <property type="entry name" value="Kelch"/>
    <property type="match status" value="6"/>
</dbReference>
<evidence type="ECO:0000256" key="1">
    <source>
        <dbReference type="ARBA" id="ARBA00022441"/>
    </source>
</evidence>
<dbReference type="SUPFAM" id="SSF54695">
    <property type="entry name" value="POZ domain"/>
    <property type="match status" value="1"/>
</dbReference>
<gene>
    <name evidence="5" type="primary">LOC106811309</name>
</gene>